<comment type="similarity">
    <text evidence="1">Belongs to the short-chain dehydrogenases/reductases (SDR) family.</text>
</comment>
<dbReference type="Pfam" id="PF00106">
    <property type="entry name" value="adh_short"/>
    <property type="match status" value="1"/>
</dbReference>
<dbReference type="PANTHER" id="PTHR43669:SF3">
    <property type="entry name" value="ALCOHOL DEHYDROGENASE, PUTATIVE (AFU_ORTHOLOGUE AFUA_3G03445)-RELATED"/>
    <property type="match status" value="1"/>
</dbReference>
<evidence type="ECO:0000256" key="1">
    <source>
        <dbReference type="ARBA" id="ARBA00006484"/>
    </source>
</evidence>
<dbReference type="PANTHER" id="PTHR43669">
    <property type="entry name" value="5-KETO-D-GLUCONATE 5-REDUCTASE"/>
    <property type="match status" value="1"/>
</dbReference>
<comment type="caution">
    <text evidence="3">The sequence shown here is derived from an EMBL/GenBank/DDBJ whole genome shotgun (WGS) entry which is preliminary data.</text>
</comment>
<keyword evidence="4" id="KW-1185">Reference proteome</keyword>
<proteinExistence type="inferred from homology"/>
<organism evidence="3 4">
    <name type="scientific">Aquimarina celericrescens</name>
    <dbReference type="NCBI Taxonomy" id="1964542"/>
    <lineage>
        <taxon>Bacteria</taxon>
        <taxon>Pseudomonadati</taxon>
        <taxon>Bacteroidota</taxon>
        <taxon>Flavobacteriia</taxon>
        <taxon>Flavobacteriales</taxon>
        <taxon>Flavobacteriaceae</taxon>
        <taxon>Aquimarina</taxon>
    </lineage>
</organism>
<evidence type="ECO:0000313" key="4">
    <source>
        <dbReference type="Proteomes" id="UP001597344"/>
    </source>
</evidence>
<dbReference type="EMBL" id="JBHUHY010000004">
    <property type="protein sequence ID" value="MFD2186653.1"/>
    <property type="molecule type" value="Genomic_DNA"/>
</dbReference>
<protein>
    <submittedName>
        <fullName evidence="3">SDR family NAD(P)-dependent oxidoreductase</fullName>
    </submittedName>
</protein>
<dbReference type="RefSeq" id="WP_378319642.1">
    <property type="nucleotide sequence ID" value="NZ_JBHUHY010000004.1"/>
</dbReference>
<evidence type="ECO:0000256" key="2">
    <source>
        <dbReference type="ARBA" id="ARBA00023002"/>
    </source>
</evidence>
<dbReference type="InterPro" id="IPR036291">
    <property type="entry name" value="NAD(P)-bd_dom_sf"/>
</dbReference>
<dbReference type="Gene3D" id="3.40.50.720">
    <property type="entry name" value="NAD(P)-binding Rossmann-like Domain"/>
    <property type="match status" value="1"/>
</dbReference>
<name>A0ABW5AUI3_9FLAO</name>
<dbReference type="InterPro" id="IPR002347">
    <property type="entry name" value="SDR_fam"/>
</dbReference>
<dbReference type="SUPFAM" id="SSF51735">
    <property type="entry name" value="NAD(P)-binding Rossmann-fold domains"/>
    <property type="match status" value="1"/>
</dbReference>
<reference evidence="4" key="1">
    <citation type="journal article" date="2019" name="Int. J. Syst. Evol. Microbiol.">
        <title>The Global Catalogue of Microorganisms (GCM) 10K type strain sequencing project: providing services to taxonomists for standard genome sequencing and annotation.</title>
        <authorList>
            <consortium name="The Broad Institute Genomics Platform"/>
            <consortium name="The Broad Institute Genome Sequencing Center for Infectious Disease"/>
            <person name="Wu L."/>
            <person name="Ma J."/>
        </authorList>
    </citation>
    <scope>NUCLEOTIDE SEQUENCE [LARGE SCALE GENOMIC DNA]</scope>
    <source>
        <strain evidence="4">DT92</strain>
    </source>
</reference>
<accession>A0ABW5AUI3</accession>
<keyword evidence="2" id="KW-0560">Oxidoreductase</keyword>
<evidence type="ECO:0000313" key="3">
    <source>
        <dbReference type="EMBL" id="MFD2186653.1"/>
    </source>
</evidence>
<gene>
    <name evidence="3" type="ORF">ACFSJT_07595</name>
</gene>
<sequence>MKYTEKSILIIGAGPGIGHGVAQKFGMKGYNVGLISRKEKSLETLKEQLENDGIATVYATADVTDVEAFSEALRELDEKLPNVTVVHYNVAPMAPKHLLKYDTESFINGLHIGLGGIITVINTLFGTLKENEGGLLLTGGGFADYPSADFATTSIAKAGIRNMAPQLFAAFKEEGMYAGALEVFGEVSETSQKHNATAIAEQFFQLWQERSEALVKY</sequence>
<dbReference type="Proteomes" id="UP001597344">
    <property type="component" value="Unassembled WGS sequence"/>
</dbReference>